<keyword evidence="6" id="KW-1185">Reference proteome</keyword>
<dbReference type="RefSeq" id="WP_310057902.1">
    <property type="nucleotide sequence ID" value="NZ_JAVDVQ010000010.1"/>
</dbReference>
<keyword evidence="2" id="KW-0443">Lipid metabolism</keyword>
<organism evidence="5 6">
    <name type="scientific">Arthrobacter ginsengisoli</name>
    <dbReference type="NCBI Taxonomy" id="1356565"/>
    <lineage>
        <taxon>Bacteria</taxon>
        <taxon>Bacillati</taxon>
        <taxon>Actinomycetota</taxon>
        <taxon>Actinomycetes</taxon>
        <taxon>Micrococcales</taxon>
        <taxon>Micrococcaceae</taxon>
        <taxon>Arthrobacter</taxon>
    </lineage>
</organism>
<dbReference type="PROSITE" id="PS00166">
    <property type="entry name" value="ENOYL_COA_HYDRATASE"/>
    <property type="match status" value="1"/>
</dbReference>
<evidence type="ECO:0000256" key="1">
    <source>
        <dbReference type="ARBA" id="ARBA00005254"/>
    </source>
</evidence>
<dbReference type="SUPFAM" id="SSF52096">
    <property type="entry name" value="ClpP/crotonase"/>
    <property type="match status" value="1"/>
</dbReference>
<proteinExistence type="inferred from homology"/>
<dbReference type="CDD" id="cd06558">
    <property type="entry name" value="crotonase-like"/>
    <property type="match status" value="1"/>
</dbReference>
<evidence type="ECO:0000256" key="3">
    <source>
        <dbReference type="ARBA" id="ARBA00023239"/>
    </source>
</evidence>
<comment type="similarity">
    <text evidence="1 4">Belongs to the enoyl-CoA hydratase/isomerase family.</text>
</comment>
<evidence type="ECO:0000256" key="4">
    <source>
        <dbReference type="RuleBase" id="RU003707"/>
    </source>
</evidence>
<gene>
    <name evidence="5" type="ORF">J2X01_002647</name>
</gene>
<accession>A0ABU1UDR9</accession>
<dbReference type="Pfam" id="PF00378">
    <property type="entry name" value="ECH_1"/>
    <property type="match status" value="1"/>
</dbReference>
<dbReference type="EMBL" id="JAVDVQ010000010">
    <property type="protein sequence ID" value="MDR7083353.1"/>
    <property type="molecule type" value="Genomic_DNA"/>
</dbReference>
<evidence type="ECO:0000256" key="2">
    <source>
        <dbReference type="ARBA" id="ARBA00023098"/>
    </source>
</evidence>
<dbReference type="PANTHER" id="PTHR11941">
    <property type="entry name" value="ENOYL-COA HYDRATASE-RELATED"/>
    <property type="match status" value="1"/>
</dbReference>
<dbReference type="InterPro" id="IPR001753">
    <property type="entry name" value="Enoyl-CoA_hydra/iso"/>
</dbReference>
<dbReference type="Proteomes" id="UP001252243">
    <property type="component" value="Unassembled WGS sequence"/>
</dbReference>
<name>A0ABU1UDR9_9MICC</name>
<evidence type="ECO:0000313" key="6">
    <source>
        <dbReference type="Proteomes" id="UP001252243"/>
    </source>
</evidence>
<comment type="caution">
    <text evidence="5">The sequence shown here is derived from an EMBL/GenBank/DDBJ whole genome shotgun (WGS) entry which is preliminary data.</text>
</comment>
<keyword evidence="3" id="KW-0456">Lyase</keyword>
<sequence>MSRYVAKERIGDVVSLVLDAPERRNALSFDLLAELSKTLTEGTDGATGIVISGSGGAFSAGADFTNLTGTSRDIDFDDALERVVEAIMSSPIPVVAAVEGPCIGAGAHLALACDLRIAGAGSFLQIPAVRLGLLYSPRAIAWLAGTFPRDTVRRMLLLGERFDAADAVEARLFSKVVPTGTALDKATQALAALSPDHLDALASTRELLNSLDANQYDEATWQQRRKNLLDSPARAQAIRQAQARHT</sequence>
<dbReference type="Gene3D" id="3.90.226.10">
    <property type="entry name" value="2-enoyl-CoA Hydratase, Chain A, domain 1"/>
    <property type="match status" value="1"/>
</dbReference>
<protein>
    <submittedName>
        <fullName evidence="5">Enoyl-CoA hydratase/carnithine racemase</fullName>
    </submittedName>
</protein>
<dbReference type="InterPro" id="IPR029045">
    <property type="entry name" value="ClpP/crotonase-like_dom_sf"/>
</dbReference>
<reference evidence="5 6" key="1">
    <citation type="submission" date="2023-07" db="EMBL/GenBank/DDBJ databases">
        <title>Sorghum-associated microbial communities from plants grown in Nebraska, USA.</title>
        <authorList>
            <person name="Schachtman D."/>
        </authorList>
    </citation>
    <scope>NUCLEOTIDE SEQUENCE [LARGE SCALE GENOMIC DNA]</scope>
    <source>
        <strain evidence="5 6">BE167</strain>
    </source>
</reference>
<dbReference type="InterPro" id="IPR018376">
    <property type="entry name" value="Enoyl-CoA_hyd/isom_CS"/>
</dbReference>
<dbReference type="PANTHER" id="PTHR11941:SF169">
    <property type="entry name" value="(7AS)-7A-METHYL-1,5-DIOXO-2,3,5,6,7,7A-HEXAHYDRO-1H-INDENE-CARBOXYL-COA HYDROLASE"/>
    <property type="match status" value="1"/>
</dbReference>
<evidence type="ECO:0000313" key="5">
    <source>
        <dbReference type="EMBL" id="MDR7083353.1"/>
    </source>
</evidence>